<name>A0A2S3V2H3_9HYPH</name>
<sequence>MELGAPEAETLIATVPKLARLLSRDQVAQVQRVLDAAVLNPLYEDAYRNAMKAAVISRAGNLVLRDRAKERKARRILDKRVHVSRSDGCIRVDHNKMLTADALVPRSNNPDEADYLVRVRQTLESKGIWLRLGQPWNAQGNTPTEWEFWFSLGYDGDTIKTDDALIDREELLDTTMLGAGYYRSVLTGHVQTKLKRAFERFDTQYDNGWSMHMDLMRDRHSAAPGVAKVSDWLGGATFPATSIWNRPHKLRMKAWEANAGGDVIKAQVYLLAAAHGVEYNAQLLADYVSDTIGGAETAVKILKVAKTSGQVAEGVLLVVGVGAGIKALRVAGSKAISQEVRYDAAEKLVRDYARKEGISQAELKMVRYVPQPRGTVLGNIKGGHSAGYGTGPHSWP</sequence>
<proteinExistence type="predicted"/>
<reference evidence="1 2" key="1">
    <citation type="submission" date="2018-01" db="EMBL/GenBank/DDBJ databases">
        <title>Genomic Encyclopedia of Archaeal and Bacterial Type Strains, Phase II (KMG-II): from individual species to whole genera.</title>
        <authorList>
            <person name="Goeker M."/>
        </authorList>
    </citation>
    <scope>NUCLEOTIDE SEQUENCE [LARGE SCALE GENOMIC DNA]</scope>
    <source>
        <strain evidence="1 2">DSM 17023</strain>
    </source>
</reference>
<gene>
    <name evidence="1" type="ORF">CLV41_101623</name>
</gene>
<accession>A0A2S3V2H3</accession>
<protein>
    <submittedName>
        <fullName evidence="1">Uncharacterized protein</fullName>
    </submittedName>
</protein>
<dbReference type="Proteomes" id="UP000236959">
    <property type="component" value="Unassembled WGS sequence"/>
</dbReference>
<dbReference type="EMBL" id="PPCN01000001">
    <property type="protein sequence ID" value="POF34171.1"/>
    <property type="molecule type" value="Genomic_DNA"/>
</dbReference>
<dbReference type="AlphaFoldDB" id="A0A2S3V2H3"/>
<keyword evidence="2" id="KW-1185">Reference proteome</keyword>
<dbReference type="OrthoDB" id="7888897at2"/>
<evidence type="ECO:0000313" key="2">
    <source>
        <dbReference type="Proteomes" id="UP000236959"/>
    </source>
</evidence>
<comment type="caution">
    <text evidence="1">The sequence shown here is derived from an EMBL/GenBank/DDBJ whole genome shotgun (WGS) entry which is preliminary data.</text>
</comment>
<organism evidence="1 2">
    <name type="scientific">Roseibium marinum</name>
    <dbReference type="NCBI Taxonomy" id="281252"/>
    <lineage>
        <taxon>Bacteria</taxon>
        <taxon>Pseudomonadati</taxon>
        <taxon>Pseudomonadota</taxon>
        <taxon>Alphaproteobacteria</taxon>
        <taxon>Hyphomicrobiales</taxon>
        <taxon>Stappiaceae</taxon>
        <taxon>Roseibium</taxon>
    </lineage>
</organism>
<evidence type="ECO:0000313" key="1">
    <source>
        <dbReference type="EMBL" id="POF34171.1"/>
    </source>
</evidence>
<dbReference type="RefSeq" id="WP_103220789.1">
    <property type="nucleotide sequence ID" value="NZ_PPCN01000001.1"/>
</dbReference>